<gene>
    <name evidence="2" type="ORF">DKT77_17690</name>
</gene>
<organism evidence="2 3">
    <name type="scientific">Meridianimarinicoccus roseus</name>
    <dbReference type="NCBI Taxonomy" id="2072018"/>
    <lineage>
        <taxon>Bacteria</taxon>
        <taxon>Pseudomonadati</taxon>
        <taxon>Pseudomonadota</taxon>
        <taxon>Alphaproteobacteria</taxon>
        <taxon>Rhodobacterales</taxon>
        <taxon>Paracoccaceae</taxon>
        <taxon>Meridianimarinicoccus</taxon>
    </lineage>
</organism>
<comment type="caution">
    <text evidence="2">The sequence shown here is derived from an EMBL/GenBank/DDBJ whole genome shotgun (WGS) entry which is preliminary data.</text>
</comment>
<dbReference type="InterPro" id="IPR011856">
    <property type="entry name" value="tRNA_endonuc-like_dom_sf"/>
</dbReference>
<accession>A0A2V2LC38</accession>
<name>A0A2V2LC38_9RHOB</name>
<protein>
    <recommendedName>
        <fullName evidence="4">PD(D/E)XK endonuclease domain-containing protein</fullName>
    </recommendedName>
</protein>
<dbReference type="OrthoDB" id="7740340at2"/>
<dbReference type="Gene3D" id="3.40.1350.10">
    <property type="match status" value="1"/>
</dbReference>
<dbReference type="EMBL" id="QGKU01000053">
    <property type="protein sequence ID" value="PWR01301.1"/>
    <property type="molecule type" value="Genomic_DNA"/>
</dbReference>
<dbReference type="Proteomes" id="UP000245680">
    <property type="component" value="Unassembled WGS sequence"/>
</dbReference>
<evidence type="ECO:0008006" key="4">
    <source>
        <dbReference type="Google" id="ProtNLM"/>
    </source>
</evidence>
<proteinExistence type="predicted"/>
<keyword evidence="3" id="KW-1185">Reference proteome</keyword>
<evidence type="ECO:0000313" key="2">
    <source>
        <dbReference type="EMBL" id="PWR01301.1"/>
    </source>
</evidence>
<sequence>MAVQLPLAGLLPAHPLPALSDDACDASLWDYPDCPTEILLRHAKLTGAAGEALFDSMMLRLGLLPLEIPEANGADRLLIVGNVGLKVQVKATTHSQDGVYRFSASKGYNRGHIGVRAYEAGEFDLLALAVLPENVIAFTTSKRTYQGIPTTAIPALRLRPRDTLEEALRDLGVPIPGETPGAGLHPVAAGAAEARA</sequence>
<reference evidence="2 3" key="1">
    <citation type="submission" date="2018-05" db="EMBL/GenBank/DDBJ databases">
        <title>Rhodobacteraceae gen. nov., sp. nov. isolated from sea water.</title>
        <authorList>
            <person name="Ren Y."/>
        </authorList>
    </citation>
    <scope>NUCLEOTIDE SEQUENCE [LARGE SCALE GENOMIC DNA]</scope>
    <source>
        <strain evidence="2 3">TG-679</strain>
    </source>
</reference>
<feature type="region of interest" description="Disordered" evidence="1">
    <location>
        <begin position="175"/>
        <end position="196"/>
    </location>
</feature>
<evidence type="ECO:0000256" key="1">
    <source>
        <dbReference type="SAM" id="MobiDB-lite"/>
    </source>
</evidence>
<dbReference type="GO" id="GO:0003676">
    <property type="term" value="F:nucleic acid binding"/>
    <property type="evidence" value="ECO:0007669"/>
    <property type="project" value="InterPro"/>
</dbReference>
<dbReference type="RefSeq" id="WP_109813006.1">
    <property type="nucleotide sequence ID" value="NZ_QGKU01000053.1"/>
</dbReference>
<evidence type="ECO:0000313" key="3">
    <source>
        <dbReference type="Proteomes" id="UP000245680"/>
    </source>
</evidence>
<dbReference type="AlphaFoldDB" id="A0A2V2LC38"/>